<keyword evidence="3" id="KW-1185">Reference proteome</keyword>
<organism evidence="2 3">
    <name type="scientific">Phialocephala subalpina</name>
    <dbReference type="NCBI Taxonomy" id="576137"/>
    <lineage>
        <taxon>Eukaryota</taxon>
        <taxon>Fungi</taxon>
        <taxon>Dikarya</taxon>
        <taxon>Ascomycota</taxon>
        <taxon>Pezizomycotina</taxon>
        <taxon>Leotiomycetes</taxon>
        <taxon>Helotiales</taxon>
        <taxon>Mollisiaceae</taxon>
        <taxon>Phialocephala</taxon>
        <taxon>Phialocephala fortinii species complex</taxon>
    </lineage>
</organism>
<sequence>MAAPFSRSYFLPSKDDQPPKEAFPAPNSQLIMAVHYAPLSQGTDTISITCFYQPALDEMYPTSCARNHGIKLELFPAWRACPIPPAGRSTKTRLTRPHASKLSVPLQPALSSARDLAEAPYKVPVTTSYIIWQLWAQLGVCDI</sequence>
<dbReference type="Proteomes" id="UP000184330">
    <property type="component" value="Unassembled WGS sequence"/>
</dbReference>
<dbReference type="EMBL" id="FJOG01000049">
    <property type="protein sequence ID" value="CZR67979.1"/>
    <property type="molecule type" value="Genomic_DNA"/>
</dbReference>
<evidence type="ECO:0000313" key="2">
    <source>
        <dbReference type="EMBL" id="CZR67979.1"/>
    </source>
</evidence>
<evidence type="ECO:0000313" key="3">
    <source>
        <dbReference type="Proteomes" id="UP000184330"/>
    </source>
</evidence>
<name>A0A1L7XSL0_9HELO</name>
<dbReference type="AlphaFoldDB" id="A0A1L7XSL0"/>
<proteinExistence type="predicted"/>
<gene>
    <name evidence="2" type="ORF">PAC_17878</name>
</gene>
<protein>
    <submittedName>
        <fullName evidence="2">Uncharacterized protein</fullName>
    </submittedName>
</protein>
<evidence type="ECO:0000256" key="1">
    <source>
        <dbReference type="SAM" id="MobiDB-lite"/>
    </source>
</evidence>
<feature type="region of interest" description="Disordered" evidence="1">
    <location>
        <begin position="1"/>
        <end position="21"/>
    </location>
</feature>
<accession>A0A1L7XSL0</accession>
<reference evidence="2 3" key="1">
    <citation type="submission" date="2016-03" db="EMBL/GenBank/DDBJ databases">
        <authorList>
            <person name="Ploux O."/>
        </authorList>
    </citation>
    <scope>NUCLEOTIDE SEQUENCE [LARGE SCALE GENOMIC DNA]</scope>
    <source>
        <strain evidence="2 3">UAMH 11012</strain>
    </source>
</reference>